<dbReference type="AlphaFoldDB" id="A0A7V5VF05"/>
<dbReference type="EMBL" id="DRLI01000183">
    <property type="protein sequence ID" value="HHM02320.1"/>
    <property type="molecule type" value="Genomic_DNA"/>
</dbReference>
<dbReference type="Gene3D" id="1.10.287.470">
    <property type="entry name" value="Helix hairpin bin"/>
    <property type="match status" value="1"/>
</dbReference>
<sequence>MRLALSLFIASLLAILSQSCASNGQAEIAQKETGVAVRIMRVEPQPFVEYIHTTGTVKAQNQIRVVAEEAGILKSILFDKGRSVKKDAVLAVLENNIVQAAYRDAEAALEQARINEKSARTLKEKEAISDNDFQLARLNRIRAEAARDIAATRREKLNVTAPISGYVNERFADLGAYISPGTPLFEIVDLSSIKIVAGIAERFFPYIKSGTQAEVSFDAYPLKRFEARITFVARSIDPQSRTFNIELELPRSGDTPLSPQMMANIRLTKRRIDSGMVIPLDAIIESENGRFVFLRKDAVAKRKPVTVEAINGDRALVGGLQPGEQLVIVGQRQVSEGDTLNVIQD</sequence>
<dbReference type="Proteomes" id="UP000885771">
    <property type="component" value="Unassembled WGS sequence"/>
</dbReference>
<evidence type="ECO:0000259" key="6">
    <source>
        <dbReference type="Pfam" id="PF25989"/>
    </source>
</evidence>
<evidence type="ECO:0000256" key="3">
    <source>
        <dbReference type="SAM" id="SignalP"/>
    </source>
</evidence>
<dbReference type="InterPro" id="IPR058637">
    <property type="entry name" value="YknX-like_C"/>
</dbReference>
<dbReference type="PANTHER" id="PTHR30469">
    <property type="entry name" value="MULTIDRUG RESISTANCE PROTEIN MDTA"/>
    <property type="match status" value="1"/>
</dbReference>
<feature type="coiled-coil region" evidence="2">
    <location>
        <begin position="95"/>
        <end position="155"/>
    </location>
</feature>
<gene>
    <name evidence="7" type="ORF">ENJ15_04850</name>
</gene>
<feature type="signal peptide" evidence="3">
    <location>
        <begin position="1"/>
        <end position="21"/>
    </location>
</feature>
<evidence type="ECO:0000313" key="7">
    <source>
        <dbReference type="EMBL" id="HHM02320.1"/>
    </source>
</evidence>
<feature type="chain" id="PRO_5031204183" evidence="3">
    <location>
        <begin position="22"/>
        <end position="345"/>
    </location>
</feature>
<protein>
    <submittedName>
        <fullName evidence="7">Efflux RND transporter periplasmic adaptor subunit</fullName>
    </submittedName>
</protein>
<feature type="domain" description="CusB-like beta-barrel" evidence="4">
    <location>
        <begin position="196"/>
        <end position="269"/>
    </location>
</feature>
<dbReference type="Pfam" id="PF25973">
    <property type="entry name" value="BSH_CzcB"/>
    <property type="match status" value="1"/>
</dbReference>
<dbReference type="InterPro" id="IPR006143">
    <property type="entry name" value="RND_pump_MFP"/>
</dbReference>
<dbReference type="Pfam" id="PF25989">
    <property type="entry name" value="YknX_C"/>
    <property type="match status" value="1"/>
</dbReference>
<feature type="domain" description="YknX-like C-terminal permuted SH3-like" evidence="6">
    <location>
        <begin position="276"/>
        <end position="341"/>
    </location>
</feature>
<dbReference type="PANTHER" id="PTHR30469:SF15">
    <property type="entry name" value="HLYD FAMILY OF SECRETION PROTEINS"/>
    <property type="match status" value="1"/>
</dbReference>
<accession>A0A7V5VF05</accession>
<dbReference type="Gene3D" id="2.40.420.20">
    <property type="match status" value="1"/>
</dbReference>
<dbReference type="Pfam" id="PF25954">
    <property type="entry name" value="Beta-barrel_RND_2"/>
    <property type="match status" value="1"/>
</dbReference>
<dbReference type="GO" id="GO:1990281">
    <property type="term" value="C:efflux pump complex"/>
    <property type="evidence" value="ECO:0007669"/>
    <property type="project" value="TreeGrafter"/>
</dbReference>
<dbReference type="GO" id="GO:0015562">
    <property type="term" value="F:efflux transmembrane transporter activity"/>
    <property type="evidence" value="ECO:0007669"/>
    <property type="project" value="TreeGrafter"/>
</dbReference>
<comment type="caution">
    <text evidence="7">The sequence shown here is derived from an EMBL/GenBank/DDBJ whole genome shotgun (WGS) entry which is preliminary data.</text>
</comment>
<comment type="similarity">
    <text evidence="1">Belongs to the membrane fusion protein (MFP) (TC 8.A.1) family.</text>
</comment>
<organism evidence="7">
    <name type="scientific">Caldithrix abyssi</name>
    <dbReference type="NCBI Taxonomy" id="187145"/>
    <lineage>
        <taxon>Bacteria</taxon>
        <taxon>Pseudomonadati</taxon>
        <taxon>Calditrichota</taxon>
        <taxon>Calditrichia</taxon>
        <taxon>Calditrichales</taxon>
        <taxon>Calditrichaceae</taxon>
        <taxon>Caldithrix</taxon>
    </lineage>
</organism>
<keyword evidence="2" id="KW-0175">Coiled coil</keyword>
<dbReference type="InterPro" id="IPR058792">
    <property type="entry name" value="Beta-barrel_RND_2"/>
</dbReference>
<evidence type="ECO:0000259" key="5">
    <source>
        <dbReference type="Pfam" id="PF25973"/>
    </source>
</evidence>
<dbReference type="Gene3D" id="2.40.30.170">
    <property type="match status" value="1"/>
</dbReference>
<dbReference type="Gene3D" id="2.40.50.100">
    <property type="match status" value="1"/>
</dbReference>
<evidence type="ECO:0000256" key="2">
    <source>
        <dbReference type="SAM" id="Coils"/>
    </source>
</evidence>
<dbReference type="SUPFAM" id="SSF111369">
    <property type="entry name" value="HlyD-like secretion proteins"/>
    <property type="match status" value="1"/>
</dbReference>
<evidence type="ECO:0000259" key="4">
    <source>
        <dbReference type="Pfam" id="PF25954"/>
    </source>
</evidence>
<feature type="domain" description="CzcB-like barrel-sandwich hybrid" evidence="5">
    <location>
        <begin position="63"/>
        <end position="189"/>
    </location>
</feature>
<proteinExistence type="inferred from homology"/>
<reference evidence="7" key="1">
    <citation type="journal article" date="2020" name="mSystems">
        <title>Genome- and Community-Level Interaction Insights into Carbon Utilization and Element Cycling Functions of Hydrothermarchaeota in Hydrothermal Sediment.</title>
        <authorList>
            <person name="Zhou Z."/>
            <person name="Liu Y."/>
            <person name="Xu W."/>
            <person name="Pan J."/>
            <person name="Luo Z.H."/>
            <person name="Li M."/>
        </authorList>
    </citation>
    <scope>NUCLEOTIDE SEQUENCE [LARGE SCALE GENOMIC DNA]</scope>
    <source>
        <strain evidence="7">HyVt-460</strain>
    </source>
</reference>
<keyword evidence="3" id="KW-0732">Signal</keyword>
<name>A0A7V5VF05_CALAY</name>
<dbReference type="NCBIfam" id="TIGR01730">
    <property type="entry name" value="RND_mfp"/>
    <property type="match status" value="1"/>
</dbReference>
<dbReference type="PROSITE" id="PS51257">
    <property type="entry name" value="PROKAR_LIPOPROTEIN"/>
    <property type="match status" value="1"/>
</dbReference>
<evidence type="ECO:0000256" key="1">
    <source>
        <dbReference type="ARBA" id="ARBA00009477"/>
    </source>
</evidence>
<dbReference type="InterPro" id="IPR058647">
    <property type="entry name" value="BSH_CzcB-like"/>
</dbReference>